<dbReference type="AlphaFoldDB" id="A0A127JRL7"/>
<dbReference type="CDD" id="cd15482">
    <property type="entry name" value="Sialidase_non-viral"/>
    <property type="match status" value="2"/>
</dbReference>
<dbReference type="Gene3D" id="2.130.10.10">
    <property type="entry name" value="YVTN repeat-like/Quinoprotein amine dehydrogenase"/>
    <property type="match status" value="2"/>
</dbReference>
<keyword evidence="2" id="KW-1185">Reference proteome</keyword>
<evidence type="ECO:0000313" key="1">
    <source>
        <dbReference type="EMBL" id="AMO22599.1"/>
    </source>
</evidence>
<protein>
    <submittedName>
        <fullName evidence="1">Uncharacterized protein</fullName>
    </submittedName>
</protein>
<proteinExistence type="predicted"/>
<dbReference type="InterPro" id="IPR036278">
    <property type="entry name" value="Sialidase_sf"/>
</dbReference>
<sequence>MVAVQVGGGMFTSTDFGATWNRLADPLVDNTAGLNFQSVTIAADGQHLAAVIAPNSDTTPTGRLQVSNDGGTTWIAAKLPPGTYEWRSVDNSADGQVIVAVAQTSETFISIDAGATWKPLPVVLTGETTPRLEPWYRVKMTADGNTIALVGRVAATCASTDGPQGSGVFLSHDRGATWTRLGGLRNYASVAMSSNGNIIAVGSTSWSRCDGTELDSGSMLMSTDGGATFAPLTAQPASALAMSADGNMLAAVAGSGLSASVDNRTSKGTWGGITAGEREPNDSITLKFIGNGQWAVQNSTGGPFTIR</sequence>
<reference evidence="1 2" key="1">
    <citation type="journal article" date="2014" name="Int. J. Syst. Evol. Microbiol.">
        <title>Ramlibacter solisilvae sp. nov., isolated from forest soil, and emended description of the genus Ramlibacter.</title>
        <authorList>
            <person name="Lee H.J."/>
            <person name="Lee S.H."/>
            <person name="Lee S.S."/>
            <person name="Lee J.S."/>
            <person name="Kim Y."/>
            <person name="Kim S.C."/>
            <person name="Jeon C.O."/>
        </authorList>
    </citation>
    <scope>NUCLEOTIDE SEQUENCE [LARGE SCALE GENOMIC DNA]</scope>
    <source>
        <strain evidence="1 2">5-10</strain>
    </source>
</reference>
<evidence type="ECO:0000313" key="2">
    <source>
        <dbReference type="Proteomes" id="UP000070433"/>
    </source>
</evidence>
<organism evidence="1 2">
    <name type="scientific">Ramlibacter tataouinensis</name>
    <dbReference type="NCBI Taxonomy" id="94132"/>
    <lineage>
        <taxon>Bacteria</taxon>
        <taxon>Pseudomonadati</taxon>
        <taxon>Pseudomonadota</taxon>
        <taxon>Betaproteobacteria</taxon>
        <taxon>Burkholderiales</taxon>
        <taxon>Comamonadaceae</taxon>
        <taxon>Ramlibacter</taxon>
    </lineage>
</organism>
<accession>A0A127JRL7</accession>
<dbReference type="SUPFAM" id="SSF50939">
    <property type="entry name" value="Sialidases"/>
    <property type="match status" value="1"/>
</dbReference>
<gene>
    <name evidence="1" type="ORF">UC35_06500</name>
</gene>
<dbReference type="Proteomes" id="UP000070433">
    <property type="component" value="Chromosome"/>
</dbReference>
<name>A0A127JRL7_9BURK</name>
<dbReference type="InterPro" id="IPR015943">
    <property type="entry name" value="WD40/YVTN_repeat-like_dom_sf"/>
</dbReference>
<dbReference type="EMBL" id="CP010951">
    <property type="protein sequence ID" value="AMO22599.1"/>
    <property type="molecule type" value="Genomic_DNA"/>
</dbReference>